<dbReference type="PANTHER" id="PTHR30390">
    <property type="entry name" value="SEDOHEPTULOSE 7-PHOSPHATE ISOMERASE / DNAA INITIATOR-ASSOCIATING FACTOR FOR REPLICATION INITIATION"/>
    <property type="match status" value="1"/>
</dbReference>
<dbReference type="InterPro" id="IPR050099">
    <property type="entry name" value="SIS_GmhA/DiaA_subfam"/>
</dbReference>
<dbReference type="GO" id="GO:0016853">
    <property type="term" value="F:isomerase activity"/>
    <property type="evidence" value="ECO:0007669"/>
    <property type="project" value="UniProtKB-KW"/>
</dbReference>
<dbReference type="RefSeq" id="WP_008478427.1">
    <property type="nucleotide sequence ID" value="NZ_CAGS01000260.1"/>
</dbReference>
<dbReference type="SUPFAM" id="SSF53697">
    <property type="entry name" value="SIS domain"/>
    <property type="match status" value="1"/>
</dbReference>
<dbReference type="Proteomes" id="UP000004221">
    <property type="component" value="Unassembled WGS sequence"/>
</dbReference>
<name>I4EI21_9BACT</name>
<dbReference type="InterPro" id="IPR035461">
    <property type="entry name" value="GmhA/DiaA"/>
</dbReference>
<gene>
    <name evidence="2" type="ORF">NITHO_3320001</name>
</gene>
<dbReference type="Gene3D" id="3.40.50.10490">
    <property type="entry name" value="Glucose-6-phosphate isomerase like protein, domain 1"/>
    <property type="match status" value="1"/>
</dbReference>
<organism evidence="2 3">
    <name type="scientific">Nitrolancea hollandica Lb</name>
    <dbReference type="NCBI Taxonomy" id="1129897"/>
    <lineage>
        <taxon>Bacteria</taxon>
        <taxon>Pseudomonadati</taxon>
        <taxon>Thermomicrobiota</taxon>
        <taxon>Thermomicrobia</taxon>
        <taxon>Sphaerobacterales</taxon>
        <taxon>Sphaerobacterineae</taxon>
        <taxon>Sphaerobacteraceae</taxon>
        <taxon>Nitrolancea</taxon>
    </lineage>
</organism>
<accession>I4EI21</accession>
<keyword evidence="3" id="KW-1185">Reference proteome</keyword>
<keyword evidence="2" id="KW-0413">Isomerase</keyword>
<dbReference type="EMBL" id="CAGS01000260">
    <property type="protein sequence ID" value="CCF84333.1"/>
    <property type="molecule type" value="Genomic_DNA"/>
</dbReference>
<evidence type="ECO:0000313" key="2">
    <source>
        <dbReference type="EMBL" id="CCF84333.1"/>
    </source>
</evidence>
<dbReference type="GO" id="GO:1901135">
    <property type="term" value="P:carbohydrate derivative metabolic process"/>
    <property type="evidence" value="ECO:0007669"/>
    <property type="project" value="InterPro"/>
</dbReference>
<dbReference type="AlphaFoldDB" id="I4EI21"/>
<dbReference type="OrthoDB" id="9781311at2"/>
<evidence type="ECO:0000313" key="3">
    <source>
        <dbReference type="Proteomes" id="UP000004221"/>
    </source>
</evidence>
<feature type="domain" description="SIS" evidence="1">
    <location>
        <begin position="27"/>
        <end position="187"/>
    </location>
</feature>
<comment type="caution">
    <text evidence="2">The sequence shown here is derived from an EMBL/GenBank/DDBJ whole genome shotgun (WGS) entry which is preliminary data.</text>
</comment>
<dbReference type="InterPro" id="IPR046348">
    <property type="entry name" value="SIS_dom_sf"/>
</dbReference>
<sequence length="213" mass="22512">MREEIERYWRELTQVTWTMPFGALADAAEVLLDCYNRDATVFVLGNGGSAATASHFACDLAKGTLVAGSPAFRVMPLTDNVPLLTAWANDTSYERVFAEQLSALVRAGDVVVAISASGTSPNVLAAARVARQSGATTIALTGRSGGWLYGLADLTIRVPADLIEQVEDAHVVIAHSLCVVLRERLRADAAGRSSNISTLHEVVTEAAAADLGT</sequence>
<evidence type="ECO:0000259" key="1">
    <source>
        <dbReference type="PROSITE" id="PS51464"/>
    </source>
</evidence>
<dbReference type="GO" id="GO:0097367">
    <property type="term" value="F:carbohydrate derivative binding"/>
    <property type="evidence" value="ECO:0007669"/>
    <property type="project" value="InterPro"/>
</dbReference>
<dbReference type="Pfam" id="PF13580">
    <property type="entry name" value="SIS_2"/>
    <property type="match status" value="1"/>
</dbReference>
<dbReference type="PANTHER" id="PTHR30390:SF8">
    <property type="entry name" value="SUGAR ISOMERASE (SIS)"/>
    <property type="match status" value="1"/>
</dbReference>
<protein>
    <submittedName>
        <fullName evidence="2">Sugar isomerase (SIS)</fullName>
    </submittedName>
</protein>
<proteinExistence type="predicted"/>
<dbReference type="PROSITE" id="PS51464">
    <property type="entry name" value="SIS"/>
    <property type="match status" value="1"/>
</dbReference>
<dbReference type="InterPro" id="IPR001347">
    <property type="entry name" value="SIS_dom"/>
</dbReference>
<dbReference type="CDD" id="cd05006">
    <property type="entry name" value="SIS_GmhA"/>
    <property type="match status" value="1"/>
</dbReference>
<reference evidence="2 3" key="1">
    <citation type="journal article" date="2012" name="ISME J.">
        <title>Nitrification expanded: discovery, physiology and genomics of a nitrite-oxidizing bacterium from the phylum Chloroflexi.</title>
        <authorList>
            <person name="Sorokin D.Y."/>
            <person name="Lucker S."/>
            <person name="Vejmelkova D."/>
            <person name="Kostrikina N.A."/>
            <person name="Kleerebezem R."/>
            <person name="Rijpstra W.I."/>
            <person name="Damste J.S."/>
            <person name="Le Paslier D."/>
            <person name="Muyzer G."/>
            <person name="Wagner M."/>
            <person name="van Loosdrecht M.C."/>
            <person name="Daims H."/>
        </authorList>
    </citation>
    <scope>NUCLEOTIDE SEQUENCE [LARGE SCALE GENOMIC DNA]</scope>
    <source>
        <strain evidence="3">none</strain>
    </source>
</reference>